<dbReference type="EMBL" id="JACHBU010000004">
    <property type="protein sequence ID" value="MBB6508939.1"/>
    <property type="molecule type" value="Genomic_DNA"/>
</dbReference>
<dbReference type="Gene3D" id="3.90.550.20">
    <property type="match status" value="1"/>
</dbReference>
<keyword evidence="3" id="KW-1185">Reference proteome</keyword>
<dbReference type="GO" id="GO:0000030">
    <property type="term" value="F:mannosyltransferase activity"/>
    <property type="evidence" value="ECO:0007669"/>
    <property type="project" value="TreeGrafter"/>
</dbReference>
<dbReference type="InterPro" id="IPR029044">
    <property type="entry name" value="Nucleotide-diphossugar_trans"/>
</dbReference>
<dbReference type="PANTHER" id="PTHR32385">
    <property type="entry name" value="MANNOSYL PHOSPHORYLINOSITOL CERAMIDE SYNTHASE"/>
    <property type="match status" value="1"/>
</dbReference>
<dbReference type="SUPFAM" id="SSF53448">
    <property type="entry name" value="Nucleotide-diphospho-sugar transferases"/>
    <property type="match status" value="1"/>
</dbReference>
<gene>
    <name evidence="2" type="ORF">F4695_002296</name>
</gene>
<dbReference type="InterPro" id="IPR051706">
    <property type="entry name" value="Glycosyltransferase_domain"/>
</dbReference>
<evidence type="ECO:0000256" key="1">
    <source>
        <dbReference type="ARBA" id="ARBA00022679"/>
    </source>
</evidence>
<dbReference type="GO" id="GO:0051999">
    <property type="term" value="P:mannosyl-inositol phosphorylceramide biosynthetic process"/>
    <property type="evidence" value="ECO:0007669"/>
    <property type="project" value="TreeGrafter"/>
</dbReference>
<dbReference type="PANTHER" id="PTHR32385:SF15">
    <property type="entry name" value="INOSITOL PHOSPHOCERAMIDE MANNOSYLTRANSFERASE 1"/>
    <property type="match status" value="1"/>
</dbReference>
<keyword evidence="2" id="KW-0328">Glycosyltransferase</keyword>
<sequence>MPAEKSDQKTYKRKITDARALIEAGRLEEAQAALTALSADETVMTTDVLGERTALGMPRKLHSAWLKLAKAEGDAIGRVGLQHGLVPDPAVMAPFITFDADEKRLMAELGREPVPRIIHQIWIGSLPLPPAVARWESHAKATGFEYRLWREADLEQLGIASHPAYLAMLADGDYPGAVDVARYAILLEHGGIYLDCDWYPTREDIGFGDLLPLIGLGAIAEDVARDVGAGSLLLANSFIATPPGHPAFAKMLEVFPDVMAALPQAPAWWSTGPLIMTMLFRQTNVFLAPFGLVAASLKRGAPIAEVEKACADAFASGEGLLVAWKSW</sequence>
<accession>A0A7X0MRS6</accession>
<dbReference type="InterPro" id="IPR007577">
    <property type="entry name" value="GlycoTrfase_DXD_sugar-bd_CS"/>
</dbReference>
<dbReference type="RefSeq" id="WP_184654722.1">
    <property type="nucleotide sequence ID" value="NZ_JACHBU010000004.1"/>
</dbReference>
<comment type="caution">
    <text evidence="2">The sequence shown here is derived from an EMBL/GenBank/DDBJ whole genome shotgun (WGS) entry which is preliminary data.</text>
</comment>
<name>A0A7X0MRS6_9HYPH</name>
<dbReference type="Proteomes" id="UP000585437">
    <property type="component" value="Unassembled WGS sequence"/>
</dbReference>
<dbReference type="AlphaFoldDB" id="A0A7X0MRS6"/>
<dbReference type="GO" id="GO:0016020">
    <property type="term" value="C:membrane"/>
    <property type="evidence" value="ECO:0007669"/>
    <property type="project" value="GOC"/>
</dbReference>
<reference evidence="2 3" key="1">
    <citation type="submission" date="2020-08" db="EMBL/GenBank/DDBJ databases">
        <title>The Agave Microbiome: Exploring the role of microbial communities in plant adaptations to desert environments.</title>
        <authorList>
            <person name="Partida-Martinez L.P."/>
        </authorList>
    </citation>
    <scope>NUCLEOTIDE SEQUENCE [LARGE SCALE GENOMIC DNA]</scope>
    <source>
        <strain evidence="2 3">AS3.12</strain>
    </source>
</reference>
<proteinExistence type="predicted"/>
<keyword evidence="1 2" id="KW-0808">Transferase</keyword>
<organism evidence="2 3">
    <name type="scientific">Rhizobium soli</name>
    <dbReference type="NCBI Taxonomy" id="424798"/>
    <lineage>
        <taxon>Bacteria</taxon>
        <taxon>Pseudomonadati</taxon>
        <taxon>Pseudomonadota</taxon>
        <taxon>Alphaproteobacteria</taxon>
        <taxon>Hyphomicrobiales</taxon>
        <taxon>Rhizobiaceae</taxon>
        <taxon>Rhizobium/Agrobacterium group</taxon>
        <taxon>Rhizobium</taxon>
    </lineage>
</organism>
<protein>
    <submittedName>
        <fullName evidence="2">Mannosyltransferase OCH1-like enzyme</fullName>
    </submittedName>
</protein>
<evidence type="ECO:0000313" key="3">
    <source>
        <dbReference type="Proteomes" id="UP000585437"/>
    </source>
</evidence>
<evidence type="ECO:0000313" key="2">
    <source>
        <dbReference type="EMBL" id="MBB6508939.1"/>
    </source>
</evidence>
<dbReference type="Pfam" id="PF04488">
    <property type="entry name" value="Gly_transf_sug"/>
    <property type="match status" value="1"/>
</dbReference>